<dbReference type="Gene3D" id="1.20.1070.10">
    <property type="entry name" value="Rhodopsin 7-helix transmembrane proteins"/>
    <property type="match status" value="1"/>
</dbReference>
<reference evidence="7" key="1">
    <citation type="submission" date="2025-08" db="UniProtKB">
        <authorList>
            <consortium name="Ensembl"/>
        </authorList>
    </citation>
    <scope>IDENTIFICATION</scope>
</reference>
<evidence type="ECO:0000256" key="2">
    <source>
        <dbReference type="ARBA" id="ARBA00022692"/>
    </source>
</evidence>
<dbReference type="SUPFAM" id="SSF81321">
    <property type="entry name" value="Family A G protein-coupled receptor-like"/>
    <property type="match status" value="1"/>
</dbReference>
<keyword evidence="4 5" id="KW-0472">Membrane</keyword>
<feature type="transmembrane region" description="Helical" evidence="5">
    <location>
        <begin position="133"/>
        <end position="159"/>
    </location>
</feature>
<keyword evidence="8" id="KW-1185">Reference proteome</keyword>
<feature type="domain" description="G-protein coupled receptors family 1 profile" evidence="6">
    <location>
        <begin position="35"/>
        <end position="283"/>
    </location>
</feature>
<feature type="transmembrane region" description="Helical" evidence="5">
    <location>
        <begin position="268"/>
        <end position="285"/>
    </location>
</feature>
<dbReference type="PRINTS" id="PR00237">
    <property type="entry name" value="GPCRRHODOPSN"/>
</dbReference>
<feature type="transmembrane region" description="Helical" evidence="5">
    <location>
        <begin position="23"/>
        <end position="44"/>
    </location>
</feature>
<dbReference type="GO" id="GO:0016020">
    <property type="term" value="C:membrane"/>
    <property type="evidence" value="ECO:0007669"/>
    <property type="project" value="UniProtKB-SubCell"/>
</dbReference>
<evidence type="ECO:0000256" key="5">
    <source>
        <dbReference type="SAM" id="Phobius"/>
    </source>
</evidence>
<evidence type="ECO:0000259" key="6">
    <source>
        <dbReference type="PROSITE" id="PS50262"/>
    </source>
</evidence>
<dbReference type="GO" id="GO:0005549">
    <property type="term" value="F:odorant binding"/>
    <property type="evidence" value="ECO:0007669"/>
    <property type="project" value="TreeGrafter"/>
</dbReference>
<evidence type="ECO:0000313" key="8">
    <source>
        <dbReference type="Proteomes" id="UP000472260"/>
    </source>
</evidence>
<dbReference type="InterPro" id="IPR017452">
    <property type="entry name" value="GPCR_Rhodpsn_7TM"/>
</dbReference>
<name>A0A671M8M9_9TELE</name>
<dbReference type="AlphaFoldDB" id="A0A671M8M9"/>
<protein>
    <recommendedName>
        <fullName evidence="6">G-protein coupled receptors family 1 profile domain-containing protein</fullName>
    </recommendedName>
</protein>
<dbReference type="CDD" id="cd00637">
    <property type="entry name" value="7tm_classA_rhodopsin-like"/>
    <property type="match status" value="1"/>
</dbReference>
<feature type="transmembrane region" description="Helical" evidence="5">
    <location>
        <begin position="85"/>
        <end position="112"/>
    </location>
</feature>
<dbReference type="Proteomes" id="UP000472260">
    <property type="component" value="Unassembled WGS sequence"/>
</dbReference>
<accession>A0A671M8M9</accession>
<dbReference type="GO" id="GO:0004930">
    <property type="term" value="F:G protein-coupled receptor activity"/>
    <property type="evidence" value="ECO:0007669"/>
    <property type="project" value="InterPro"/>
</dbReference>
<keyword evidence="3 5" id="KW-1133">Transmembrane helix</keyword>
<dbReference type="PROSITE" id="PS50262">
    <property type="entry name" value="G_PROTEIN_RECEP_F1_2"/>
    <property type="match status" value="1"/>
</dbReference>
<feature type="transmembrane region" description="Helical" evidence="5">
    <location>
        <begin position="229"/>
        <end position="248"/>
    </location>
</feature>
<organism evidence="7 8">
    <name type="scientific">Sinocyclocheilus anshuiensis</name>
    <dbReference type="NCBI Taxonomy" id="1608454"/>
    <lineage>
        <taxon>Eukaryota</taxon>
        <taxon>Metazoa</taxon>
        <taxon>Chordata</taxon>
        <taxon>Craniata</taxon>
        <taxon>Vertebrata</taxon>
        <taxon>Euteleostomi</taxon>
        <taxon>Actinopterygii</taxon>
        <taxon>Neopterygii</taxon>
        <taxon>Teleostei</taxon>
        <taxon>Ostariophysi</taxon>
        <taxon>Cypriniformes</taxon>
        <taxon>Cyprinidae</taxon>
        <taxon>Cyprininae</taxon>
        <taxon>Sinocyclocheilus</taxon>
    </lineage>
</organism>
<keyword evidence="2 5" id="KW-0812">Transmembrane</keyword>
<evidence type="ECO:0000256" key="3">
    <source>
        <dbReference type="ARBA" id="ARBA00022989"/>
    </source>
</evidence>
<evidence type="ECO:0000313" key="7">
    <source>
        <dbReference type="Ensembl" id="ENSSANP00000028179.1"/>
    </source>
</evidence>
<dbReference type="GO" id="GO:0004984">
    <property type="term" value="F:olfactory receptor activity"/>
    <property type="evidence" value="ECO:0007669"/>
    <property type="project" value="TreeGrafter"/>
</dbReference>
<reference evidence="7" key="2">
    <citation type="submission" date="2025-09" db="UniProtKB">
        <authorList>
            <consortium name="Ensembl"/>
        </authorList>
    </citation>
    <scope>IDENTIFICATION</scope>
</reference>
<dbReference type="InterPro" id="IPR000276">
    <property type="entry name" value="GPCR_Rhodpsn"/>
</dbReference>
<evidence type="ECO:0000256" key="1">
    <source>
        <dbReference type="ARBA" id="ARBA00004370"/>
    </source>
</evidence>
<sequence>MNLTENNNLSSTFNLKAINEKPLVVQVLVGILLYVNGLMIFTFLKKETFRETRYILFAQTLFADSALMLLTDLTLMGSFYQYPVHIIPCYIFCTLMFLLYVCSPMTLVAMCLERYVAICMPLRHSSISTPKNTFIGLLVIWSVSFVIPLFVLIASFAYIPPGVFHQYVVCSVEIMLQVKWLADMRATSLQLLFIMMLCIIVSTYFKIILAARSSSSERKNSTNKGLKTVILHGVQLLLSMMQLITPYIEMPLWKVDFMLFVNVRYSNFILFLILPRCLSPLVYGIRDKKFYNALIYYHKIRDGTPSEHKIRDGKTFRGVFGIKCLINKRQCGLIII</sequence>
<proteinExistence type="predicted"/>
<dbReference type="PANTHER" id="PTHR26451">
    <property type="entry name" value="G_PROTEIN_RECEP_F1_2 DOMAIN-CONTAINING PROTEIN"/>
    <property type="match status" value="1"/>
</dbReference>
<dbReference type="Pfam" id="PF00001">
    <property type="entry name" value="7tm_1"/>
    <property type="match status" value="1"/>
</dbReference>
<feature type="transmembrane region" description="Helical" evidence="5">
    <location>
        <begin position="56"/>
        <end position="79"/>
    </location>
</feature>
<comment type="subcellular location">
    <subcellularLocation>
        <location evidence="1">Membrane</location>
    </subcellularLocation>
</comment>
<evidence type="ECO:0000256" key="4">
    <source>
        <dbReference type="ARBA" id="ARBA00023136"/>
    </source>
</evidence>
<dbReference type="PANTHER" id="PTHR26451:SF886">
    <property type="entry name" value="GROWTH HORMONE SECRETAGOGUE RECEPTOR TYPE 1-LIKE-RELATED"/>
    <property type="match status" value="1"/>
</dbReference>
<feature type="transmembrane region" description="Helical" evidence="5">
    <location>
        <begin position="189"/>
        <end position="209"/>
    </location>
</feature>
<dbReference type="Ensembl" id="ENSSANT00000030016.1">
    <property type="protein sequence ID" value="ENSSANP00000028179.1"/>
    <property type="gene ID" value="ENSSANG00000014488.1"/>
</dbReference>
<dbReference type="InterPro" id="IPR052921">
    <property type="entry name" value="GPCR1_Superfamily_Member"/>
</dbReference>
<dbReference type="FunFam" id="1.20.1070.10:FF:000096">
    <property type="entry name" value="Odorant receptor 131-2"/>
    <property type="match status" value="1"/>
</dbReference>